<dbReference type="Pfam" id="PF03101">
    <property type="entry name" value="FAR1"/>
    <property type="match status" value="1"/>
</dbReference>
<protein>
    <submittedName>
        <fullName evidence="2">Protein FAR1-RELATED SEQUENCE 5</fullName>
    </submittedName>
</protein>
<keyword evidence="3" id="KW-1185">Reference proteome</keyword>
<dbReference type="PANTHER" id="PTHR47718">
    <property type="entry name" value="OS01G0519700 PROTEIN"/>
    <property type="match status" value="1"/>
</dbReference>
<evidence type="ECO:0000259" key="1">
    <source>
        <dbReference type="Pfam" id="PF03101"/>
    </source>
</evidence>
<sequence>MNTDSNEPSVKEPFVSLVFESVDEAYWFYNSYALNLGFGTKKGFTSKSFTSGDVIGRRFECNKFGLNTSKEGEGSSTRPHRLTRVNCKAKIDIRKNKDDMWVVTGFIKEHNHELDTPRKAKRHRSHNVLHKDKEVKKLMDQLYSVGMGPAKITRILNATNINSSISAKQVSMNLSEHRKNNIGNEGASVSAYLKKQQELDSNFYFDIELDSNLVIRSFFWVDSRSRNDFLTFGDVVVFDVTYKTNKFMMSFAPFIGVNHHRQSILLVVLY</sequence>
<dbReference type="AlphaFoldDB" id="A0AAP0G3F5"/>
<evidence type="ECO:0000313" key="2">
    <source>
        <dbReference type="EMBL" id="KAK8935491.1"/>
    </source>
</evidence>
<comment type="caution">
    <text evidence="2">The sequence shown here is derived from an EMBL/GenBank/DDBJ whole genome shotgun (WGS) entry which is preliminary data.</text>
</comment>
<proteinExistence type="predicted"/>
<evidence type="ECO:0000313" key="3">
    <source>
        <dbReference type="Proteomes" id="UP001418222"/>
    </source>
</evidence>
<reference evidence="2 3" key="1">
    <citation type="journal article" date="2022" name="Nat. Plants">
        <title>Genomes of leafy and leafless Platanthera orchids illuminate the evolution of mycoheterotrophy.</title>
        <authorList>
            <person name="Li M.H."/>
            <person name="Liu K.W."/>
            <person name="Li Z."/>
            <person name="Lu H.C."/>
            <person name="Ye Q.L."/>
            <person name="Zhang D."/>
            <person name="Wang J.Y."/>
            <person name="Li Y.F."/>
            <person name="Zhong Z.M."/>
            <person name="Liu X."/>
            <person name="Yu X."/>
            <person name="Liu D.K."/>
            <person name="Tu X.D."/>
            <person name="Liu B."/>
            <person name="Hao Y."/>
            <person name="Liao X.Y."/>
            <person name="Jiang Y.T."/>
            <person name="Sun W.H."/>
            <person name="Chen J."/>
            <person name="Chen Y.Q."/>
            <person name="Ai Y."/>
            <person name="Zhai J.W."/>
            <person name="Wu S.S."/>
            <person name="Zhou Z."/>
            <person name="Hsiao Y.Y."/>
            <person name="Wu W.L."/>
            <person name="Chen Y.Y."/>
            <person name="Lin Y.F."/>
            <person name="Hsu J.L."/>
            <person name="Li C.Y."/>
            <person name="Wang Z.W."/>
            <person name="Zhao X."/>
            <person name="Zhong W.Y."/>
            <person name="Ma X.K."/>
            <person name="Ma L."/>
            <person name="Huang J."/>
            <person name="Chen G.Z."/>
            <person name="Huang M.Z."/>
            <person name="Huang L."/>
            <person name="Peng D.H."/>
            <person name="Luo Y.B."/>
            <person name="Zou S.Q."/>
            <person name="Chen S.P."/>
            <person name="Lan S."/>
            <person name="Tsai W.C."/>
            <person name="Van de Peer Y."/>
            <person name="Liu Z.J."/>
        </authorList>
    </citation>
    <scope>NUCLEOTIDE SEQUENCE [LARGE SCALE GENOMIC DNA]</scope>
    <source>
        <strain evidence="2">Lor287</strain>
    </source>
</reference>
<name>A0AAP0G3F5_9ASPA</name>
<dbReference type="InterPro" id="IPR004330">
    <property type="entry name" value="FAR1_DNA_bnd_dom"/>
</dbReference>
<gene>
    <name evidence="2" type="primary">FRS5</name>
    <name evidence="2" type="ORF">KSP39_PZI013318</name>
</gene>
<accession>A0AAP0G3F5</accession>
<dbReference type="Proteomes" id="UP001418222">
    <property type="component" value="Unassembled WGS sequence"/>
</dbReference>
<organism evidence="2 3">
    <name type="scientific">Platanthera zijinensis</name>
    <dbReference type="NCBI Taxonomy" id="2320716"/>
    <lineage>
        <taxon>Eukaryota</taxon>
        <taxon>Viridiplantae</taxon>
        <taxon>Streptophyta</taxon>
        <taxon>Embryophyta</taxon>
        <taxon>Tracheophyta</taxon>
        <taxon>Spermatophyta</taxon>
        <taxon>Magnoliopsida</taxon>
        <taxon>Liliopsida</taxon>
        <taxon>Asparagales</taxon>
        <taxon>Orchidaceae</taxon>
        <taxon>Orchidoideae</taxon>
        <taxon>Orchideae</taxon>
        <taxon>Orchidinae</taxon>
        <taxon>Platanthera</taxon>
    </lineage>
</organism>
<feature type="domain" description="FAR1" evidence="1">
    <location>
        <begin position="28"/>
        <end position="115"/>
    </location>
</feature>
<dbReference type="EMBL" id="JBBWWQ010000011">
    <property type="protein sequence ID" value="KAK8935491.1"/>
    <property type="molecule type" value="Genomic_DNA"/>
</dbReference>